<dbReference type="InterPro" id="IPR029063">
    <property type="entry name" value="SAM-dependent_MTases_sf"/>
</dbReference>
<evidence type="ECO:0000256" key="1">
    <source>
        <dbReference type="SAM" id="MobiDB-lite"/>
    </source>
</evidence>
<keyword evidence="3" id="KW-1185">Reference proteome</keyword>
<dbReference type="Pfam" id="PF07279">
    <property type="entry name" value="DUF1442"/>
    <property type="match status" value="1"/>
</dbReference>
<dbReference type="InterPro" id="IPR009902">
    <property type="entry name" value="DUF1442"/>
</dbReference>
<dbReference type="Gene3D" id="3.40.50.150">
    <property type="entry name" value="Vaccinia Virus protein VP39"/>
    <property type="match status" value="1"/>
</dbReference>
<evidence type="ECO:0000313" key="3">
    <source>
        <dbReference type="Proteomes" id="UP001415857"/>
    </source>
</evidence>
<sequence length="280" mass="30709">MHGITLCNDGDELLDYMKGNYAYICGLNPKRVRGALPSNLKETKKKKQQAAAAEEEEEEEEEMKLVWSPETASKAYIDTVKSCGLFKQSGEAEFISAMAGGRNAKLIVEAWSSGGAVTTSAGLVIAARHTSGRHVCVVPDERSRLEYNKAMHVVAGVSSPEMVVGEAEDVMEGLVDVDFVVVDCRRKDWCRVLRFVKLNQRGAVLVCKNATQRAINSGFRWHGALGSATPVVRSVFLPVGKGLDIAYVGNSGGIMDHRKGSSRWIKHIDQQSGEEHVFRR</sequence>
<proteinExistence type="predicted"/>
<dbReference type="PANTHER" id="PTHR33593:SF28">
    <property type="entry name" value="ANKYRIN REPEAT_KH DOMAIN PROTEIN (DUF1442)"/>
    <property type="match status" value="1"/>
</dbReference>
<name>A0AAP0WMD2_LIQFO</name>
<reference evidence="2 3" key="1">
    <citation type="journal article" date="2024" name="Plant J.">
        <title>Genome sequences and population genomics reveal climatic adaptation and genomic divergence between two closely related sweetgum species.</title>
        <authorList>
            <person name="Xu W.Q."/>
            <person name="Ren C.Q."/>
            <person name="Zhang X.Y."/>
            <person name="Comes H.P."/>
            <person name="Liu X.H."/>
            <person name="Li Y.G."/>
            <person name="Kettle C.J."/>
            <person name="Jalonen R."/>
            <person name="Gaisberger H."/>
            <person name="Ma Y.Z."/>
            <person name="Qiu Y.X."/>
        </authorList>
    </citation>
    <scope>NUCLEOTIDE SEQUENCE [LARGE SCALE GENOMIC DNA]</scope>
    <source>
        <strain evidence="2">Hangzhou</strain>
    </source>
</reference>
<dbReference type="Proteomes" id="UP001415857">
    <property type="component" value="Unassembled WGS sequence"/>
</dbReference>
<dbReference type="PANTHER" id="PTHR33593">
    <property type="entry name" value="DUF1442 FAMILY PROTEIN"/>
    <property type="match status" value="1"/>
</dbReference>
<comment type="caution">
    <text evidence="2">The sequence shown here is derived from an EMBL/GenBank/DDBJ whole genome shotgun (WGS) entry which is preliminary data.</text>
</comment>
<accession>A0AAP0WMD2</accession>
<dbReference type="EMBL" id="JBBPBK010000012">
    <property type="protein sequence ID" value="KAK9273848.1"/>
    <property type="molecule type" value="Genomic_DNA"/>
</dbReference>
<organism evidence="2 3">
    <name type="scientific">Liquidambar formosana</name>
    <name type="common">Formosan gum</name>
    <dbReference type="NCBI Taxonomy" id="63359"/>
    <lineage>
        <taxon>Eukaryota</taxon>
        <taxon>Viridiplantae</taxon>
        <taxon>Streptophyta</taxon>
        <taxon>Embryophyta</taxon>
        <taxon>Tracheophyta</taxon>
        <taxon>Spermatophyta</taxon>
        <taxon>Magnoliopsida</taxon>
        <taxon>eudicotyledons</taxon>
        <taxon>Gunneridae</taxon>
        <taxon>Pentapetalae</taxon>
        <taxon>Saxifragales</taxon>
        <taxon>Altingiaceae</taxon>
        <taxon>Liquidambar</taxon>
    </lineage>
</organism>
<dbReference type="AlphaFoldDB" id="A0AAP0WMD2"/>
<gene>
    <name evidence="2" type="ORF">L1049_018660</name>
</gene>
<feature type="region of interest" description="Disordered" evidence="1">
    <location>
        <begin position="36"/>
        <end position="65"/>
    </location>
</feature>
<evidence type="ECO:0000313" key="2">
    <source>
        <dbReference type="EMBL" id="KAK9273848.1"/>
    </source>
</evidence>
<protein>
    <submittedName>
        <fullName evidence="2">Uncharacterized protein</fullName>
    </submittedName>
</protein>
<feature type="compositionally biased region" description="Acidic residues" evidence="1">
    <location>
        <begin position="53"/>
        <end position="62"/>
    </location>
</feature>